<gene>
    <name evidence="2" type="ORF">CAMRE0001_1890</name>
</gene>
<comment type="caution">
    <text evidence="2">The sequence shown here is derived from an EMBL/GenBank/DDBJ whole genome shotgun (WGS) entry which is preliminary data.</text>
</comment>
<dbReference type="AlphaFoldDB" id="B9CYQ9"/>
<evidence type="ECO:0000256" key="1">
    <source>
        <dbReference type="SAM" id="MobiDB-lite"/>
    </source>
</evidence>
<dbReference type="Proteomes" id="UP000003082">
    <property type="component" value="Unassembled WGS sequence"/>
</dbReference>
<sequence>MPIKQKTNFTNLPYFAPSANPKSAKLKSRASAAHKKFELVDRKR</sequence>
<feature type="compositionally biased region" description="Basic residues" evidence="1">
    <location>
        <begin position="24"/>
        <end position="34"/>
    </location>
</feature>
<accession>B9CYQ9</accession>
<proteinExistence type="predicted"/>
<evidence type="ECO:0000313" key="2">
    <source>
        <dbReference type="EMBL" id="EEF15149.1"/>
    </source>
</evidence>
<name>B9CYQ9_CAMRE</name>
<dbReference type="EMBL" id="ACFU01000002">
    <property type="protein sequence ID" value="EEF15149.1"/>
    <property type="molecule type" value="Genomic_DNA"/>
</dbReference>
<evidence type="ECO:0000313" key="3">
    <source>
        <dbReference type="Proteomes" id="UP000003082"/>
    </source>
</evidence>
<feature type="region of interest" description="Disordered" evidence="1">
    <location>
        <begin position="18"/>
        <end position="44"/>
    </location>
</feature>
<keyword evidence="3" id="KW-1185">Reference proteome</keyword>
<feature type="compositionally biased region" description="Basic and acidic residues" evidence="1">
    <location>
        <begin position="35"/>
        <end position="44"/>
    </location>
</feature>
<protein>
    <submittedName>
        <fullName evidence="2">Uncharacterized protein</fullName>
    </submittedName>
</protein>
<organism evidence="2 3">
    <name type="scientific">Campylobacter rectus RM3267</name>
    <dbReference type="NCBI Taxonomy" id="553218"/>
    <lineage>
        <taxon>Bacteria</taxon>
        <taxon>Pseudomonadati</taxon>
        <taxon>Campylobacterota</taxon>
        <taxon>Epsilonproteobacteria</taxon>
        <taxon>Campylobacterales</taxon>
        <taxon>Campylobacteraceae</taxon>
        <taxon>Campylobacter</taxon>
    </lineage>
</organism>
<reference evidence="2 3" key="1">
    <citation type="submission" date="2008-08" db="EMBL/GenBank/DDBJ databases">
        <authorList>
            <person name="Madupu R."/>
            <person name="Durkin A.S."/>
            <person name="Torralba M."/>
            <person name="Methe B."/>
            <person name="Sutton G.G."/>
            <person name="Strausberg R.L."/>
            <person name="Nelson K.E."/>
        </authorList>
    </citation>
    <scope>NUCLEOTIDE SEQUENCE [LARGE SCALE GENOMIC DNA]</scope>
    <source>
        <strain evidence="2 3">RM3267</strain>
    </source>
</reference>